<evidence type="ECO:0000313" key="1">
    <source>
        <dbReference type="EMBL" id="KAH3785131.1"/>
    </source>
</evidence>
<dbReference type="EMBL" id="JAIWYP010000008">
    <property type="protein sequence ID" value="KAH3785131.1"/>
    <property type="molecule type" value="Genomic_DNA"/>
</dbReference>
<sequence>MENDISDSPGRYGIPVSLARHDQHDMIVLIKESNGQLIWDRVKTLLDHKCWGIAHRHGNLYITSGTALYQYTMDGRY</sequence>
<reference evidence="1" key="1">
    <citation type="journal article" date="2019" name="bioRxiv">
        <title>The Genome of the Zebra Mussel, Dreissena polymorpha: A Resource for Invasive Species Research.</title>
        <authorList>
            <person name="McCartney M.A."/>
            <person name="Auch B."/>
            <person name="Kono T."/>
            <person name="Mallez S."/>
            <person name="Zhang Y."/>
            <person name="Obille A."/>
            <person name="Becker A."/>
            <person name="Abrahante J.E."/>
            <person name="Garbe J."/>
            <person name="Badalamenti J.P."/>
            <person name="Herman A."/>
            <person name="Mangelson H."/>
            <person name="Liachko I."/>
            <person name="Sullivan S."/>
            <person name="Sone E.D."/>
            <person name="Koren S."/>
            <person name="Silverstein K.A.T."/>
            <person name="Beckman K.B."/>
            <person name="Gohl D.M."/>
        </authorList>
    </citation>
    <scope>NUCLEOTIDE SEQUENCE</scope>
    <source>
        <strain evidence="1">Duluth1</strain>
        <tissue evidence="1">Whole animal</tissue>
    </source>
</reference>
<dbReference type="AlphaFoldDB" id="A0A9D4ESV8"/>
<protein>
    <submittedName>
        <fullName evidence="1">Uncharacterized protein</fullName>
    </submittedName>
</protein>
<name>A0A9D4ESV8_DREPO</name>
<organism evidence="1 2">
    <name type="scientific">Dreissena polymorpha</name>
    <name type="common">Zebra mussel</name>
    <name type="synonym">Mytilus polymorpha</name>
    <dbReference type="NCBI Taxonomy" id="45954"/>
    <lineage>
        <taxon>Eukaryota</taxon>
        <taxon>Metazoa</taxon>
        <taxon>Spiralia</taxon>
        <taxon>Lophotrochozoa</taxon>
        <taxon>Mollusca</taxon>
        <taxon>Bivalvia</taxon>
        <taxon>Autobranchia</taxon>
        <taxon>Heteroconchia</taxon>
        <taxon>Euheterodonta</taxon>
        <taxon>Imparidentia</taxon>
        <taxon>Neoheterodontei</taxon>
        <taxon>Myida</taxon>
        <taxon>Dreissenoidea</taxon>
        <taxon>Dreissenidae</taxon>
        <taxon>Dreissena</taxon>
    </lineage>
</organism>
<proteinExistence type="predicted"/>
<reference evidence="1" key="2">
    <citation type="submission" date="2020-11" db="EMBL/GenBank/DDBJ databases">
        <authorList>
            <person name="McCartney M.A."/>
            <person name="Auch B."/>
            <person name="Kono T."/>
            <person name="Mallez S."/>
            <person name="Becker A."/>
            <person name="Gohl D.M."/>
            <person name="Silverstein K.A.T."/>
            <person name="Koren S."/>
            <person name="Bechman K.B."/>
            <person name="Herman A."/>
            <person name="Abrahante J.E."/>
            <person name="Garbe J."/>
        </authorList>
    </citation>
    <scope>NUCLEOTIDE SEQUENCE</scope>
    <source>
        <strain evidence="1">Duluth1</strain>
        <tissue evidence="1">Whole animal</tissue>
    </source>
</reference>
<evidence type="ECO:0000313" key="2">
    <source>
        <dbReference type="Proteomes" id="UP000828390"/>
    </source>
</evidence>
<keyword evidence="2" id="KW-1185">Reference proteome</keyword>
<gene>
    <name evidence="1" type="ORF">DPMN_163216</name>
</gene>
<dbReference type="Proteomes" id="UP000828390">
    <property type="component" value="Unassembled WGS sequence"/>
</dbReference>
<comment type="caution">
    <text evidence="1">The sequence shown here is derived from an EMBL/GenBank/DDBJ whole genome shotgun (WGS) entry which is preliminary data.</text>
</comment>
<accession>A0A9D4ESV8</accession>